<evidence type="ECO:0000256" key="2">
    <source>
        <dbReference type="ARBA" id="ARBA00022801"/>
    </source>
</evidence>
<dbReference type="NCBIfam" id="TIGR01486">
    <property type="entry name" value="HAD-SF-IIB-MPGP"/>
    <property type="match status" value="1"/>
</dbReference>
<dbReference type="AlphaFoldDB" id="A0A1I6FPP0"/>
<dbReference type="InterPro" id="IPR023214">
    <property type="entry name" value="HAD_sf"/>
</dbReference>
<dbReference type="SFLD" id="SFLDG01142">
    <property type="entry name" value="C2.B.2:_Mannosyl-3-phosphoglyc"/>
    <property type="match status" value="1"/>
</dbReference>
<dbReference type="InterPro" id="IPR036412">
    <property type="entry name" value="HAD-like_sf"/>
</dbReference>
<keyword evidence="3" id="KW-0460">Magnesium</keyword>
<reference evidence="5" key="1">
    <citation type="submission" date="2016-10" db="EMBL/GenBank/DDBJ databases">
        <authorList>
            <person name="Varghese N."/>
            <person name="Submissions S."/>
        </authorList>
    </citation>
    <scope>NUCLEOTIDE SEQUENCE [LARGE SCALE GENOMIC DNA]</scope>
    <source>
        <strain evidence="5">DSM 26879</strain>
    </source>
</reference>
<dbReference type="InterPro" id="IPR006381">
    <property type="entry name" value="HAD-SF-IIB-MPGP"/>
</dbReference>
<dbReference type="Gene3D" id="3.30.980.20">
    <property type="entry name" value="Putative mannosyl-3-phosphoglycerate phosphatase, domain 2"/>
    <property type="match status" value="1"/>
</dbReference>
<name>A0A1I6FPP0_9RHOB</name>
<dbReference type="OrthoDB" id="193379at2"/>
<dbReference type="SUPFAM" id="SSF56784">
    <property type="entry name" value="HAD-like"/>
    <property type="match status" value="1"/>
</dbReference>
<dbReference type="Proteomes" id="UP000199478">
    <property type="component" value="Unassembled WGS sequence"/>
</dbReference>
<dbReference type="GO" id="GO:0000287">
    <property type="term" value="F:magnesium ion binding"/>
    <property type="evidence" value="ECO:0007669"/>
    <property type="project" value="TreeGrafter"/>
</dbReference>
<organism evidence="4 5">
    <name type="scientific">Yoonia tamlensis</name>
    <dbReference type="NCBI Taxonomy" id="390270"/>
    <lineage>
        <taxon>Bacteria</taxon>
        <taxon>Pseudomonadati</taxon>
        <taxon>Pseudomonadota</taxon>
        <taxon>Alphaproteobacteria</taxon>
        <taxon>Rhodobacterales</taxon>
        <taxon>Paracoccaceae</taxon>
        <taxon>Yoonia</taxon>
    </lineage>
</organism>
<dbReference type="SFLD" id="SFLDS00003">
    <property type="entry name" value="Haloacid_Dehalogenase"/>
    <property type="match status" value="1"/>
</dbReference>
<dbReference type="SFLD" id="SFLDG01140">
    <property type="entry name" value="C2.B:_Phosphomannomutase_and_P"/>
    <property type="match status" value="1"/>
</dbReference>
<evidence type="ECO:0000313" key="4">
    <source>
        <dbReference type="EMBL" id="SFR31844.1"/>
    </source>
</evidence>
<keyword evidence="1" id="KW-0479">Metal-binding</keyword>
<evidence type="ECO:0000256" key="3">
    <source>
        <dbReference type="ARBA" id="ARBA00022842"/>
    </source>
</evidence>
<keyword evidence="2" id="KW-0378">Hydrolase</keyword>
<proteinExistence type="predicted"/>
<gene>
    <name evidence="4" type="ORF">SAMN04488005_0193</name>
</gene>
<dbReference type="PANTHER" id="PTHR10000:SF8">
    <property type="entry name" value="HAD SUPERFAMILY HYDROLASE-LIKE, TYPE 3"/>
    <property type="match status" value="1"/>
</dbReference>
<keyword evidence="5" id="KW-1185">Reference proteome</keyword>
<dbReference type="InterPro" id="IPR006379">
    <property type="entry name" value="HAD-SF_hydro_IIB"/>
</dbReference>
<dbReference type="GO" id="GO:0050531">
    <property type="term" value="F:mannosyl-3-phosphoglycerate phosphatase activity"/>
    <property type="evidence" value="ECO:0007669"/>
    <property type="project" value="InterPro"/>
</dbReference>
<dbReference type="EMBL" id="FOYP01000001">
    <property type="protein sequence ID" value="SFR31844.1"/>
    <property type="molecule type" value="Genomic_DNA"/>
</dbReference>
<dbReference type="RefSeq" id="WP_090195255.1">
    <property type="nucleotide sequence ID" value="NZ_FOYP01000001.1"/>
</dbReference>
<dbReference type="Gene3D" id="3.40.50.1000">
    <property type="entry name" value="HAD superfamily/HAD-like"/>
    <property type="match status" value="1"/>
</dbReference>
<evidence type="ECO:0000313" key="5">
    <source>
        <dbReference type="Proteomes" id="UP000199478"/>
    </source>
</evidence>
<dbReference type="GO" id="GO:0051479">
    <property type="term" value="P:mannosylglycerate biosynthetic process"/>
    <property type="evidence" value="ECO:0007669"/>
    <property type="project" value="InterPro"/>
</dbReference>
<dbReference type="STRING" id="390270.SAMN04488005_0193"/>
<accession>A0A1I6FPP0</accession>
<dbReference type="NCBIfam" id="TIGR01484">
    <property type="entry name" value="HAD-SF-IIB"/>
    <property type="match status" value="1"/>
</dbReference>
<sequence>MKAATSLVVFSDLDGTLLDHDTYSWSAARPALSALRRIGAPLILSSSKTAVEIAKIQKELGISGLPAIVENGAGLLDARPDAADDYARLRLQLDRLPRDLRAPFEGFGDMDAARVAQITGLSLGDAANAKSRAYSEPGLWSGDAQTRAAFITALAAQGVSAREGGRFLTLSFGATKADGMAQVISQLKPRYTLALGDAPNDAEMLTAADFGVIVANPSRAPLPPLSGERGNQIIRTQHPGPEGWNMAVLAILKQLDLDQERDPTHG</sequence>
<dbReference type="Pfam" id="PF08282">
    <property type="entry name" value="Hydrolase_3"/>
    <property type="match status" value="2"/>
</dbReference>
<protein>
    <submittedName>
        <fullName evidence="4">Mannosyl-3-phosphoglycerate phosphatase</fullName>
    </submittedName>
</protein>
<dbReference type="GO" id="GO:0005829">
    <property type="term" value="C:cytosol"/>
    <property type="evidence" value="ECO:0007669"/>
    <property type="project" value="TreeGrafter"/>
</dbReference>
<evidence type="ECO:0000256" key="1">
    <source>
        <dbReference type="ARBA" id="ARBA00022723"/>
    </source>
</evidence>
<dbReference type="PANTHER" id="PTHR10000">
    <property type="entry name" value="PHOSPHOSERINE PHOSPHATASE"/>
    <property type="match status" value="1"/>
</dbReference>